<organism evidence="1 2">
    <name type="scientific">Ferriphaselus amnicola</name>
    <dbReference type="NCBI Taxonomy" id="1188319"/>
    <lineage>
        <taxon>Bacteria</taxon>
        <taxon>Pseudomonadati</taxon>
        <taxon>Pseudomonadota</taxon>
        <taxon>Betaproteobacteria</taxon>
        <taxon>Nitrosomonadales</taxon>
        <taxon>Gallionellaceae</taxon>
        <taxon>Ferriphaselus</taxon>
    </lineage>
</organism>
<dbReference type="EMBL" id="AP018738">
    <property type="protein sequence ID" value="BBE50656.1"/>
    <property type="molecule type" value="Genomic_DNA"/>
</dbReference>
<dbReference type="AlphaFoldDB" id="A0A2Z6GB41"/>
<accession>A0A2Z6GB41</accession>
<name>A0A2Z6GB41_9PROT</name>
<reference evidence="1 2" key="1">
    <citation type="submission" date="2018-06" db="EMBL/GenBank/DDBJ databases">
        <title>OYT1 Genome Sequencing.</title>
        <authorList>
            <person name="Kato S."/>
            <person name="Itoh T."/>
            <person name="Ohkuma M."/>
        </authorList>
    </citation>
    <scope>NUCLEOTIDE SEQUENCE [LARGE SCALE GENOMIC DNA]</scope>
    <source>
        <strain evidence="1 2">OYT1</strain>
    </source>
</reference>
<proteinExistence type="predicted"/>
<dbReference type="Proteomes" id="UP000033070">
    <property type="component" value="Chromosome"/>
</dbReference>
<dbReference type="KEGG" id="fam:OYT1_ch1096"/>
<protein>
    <submittedName>
        <fullName evidence="1">Uncharacterized protein</fullName>
    </submittedName>
</protein>
<evidence type="ECO:0000313" key="2">
    <source>
        <dbReference type="Proteomes" id="UP000033070"/>
    </source>
</evidence>
<keyword evidence="2" id="KW-1185">Reference proteome</keyword>
<evidence type="ECO:0000313" key="1">
    <source>
        <dbReference type="EMBL" id="BBE50656.1"/>
    </source>
</evidence>
<sequence>MELGGLPELSLEKPVEGGRSYAHHAATGNVVVLALYGFRTEEDVQKAREAARRSFEKFPSLAAISLVFYTQMPFWSLADGSFSHGKALFVSRELINRPH</sequence>
<gene>
    <name evidence="1" type="ORF">OYT1_ch1096</name>
</gene>